<evidence type="ECO:0000256" key="7">
    <source>
        <dbReference type="ARBA" id="ARBA00022989"/>
    </source>
</evidence>
<keyword evidence="6" id="KW-0735">Signal-anchor</keyword>
<protein>
    <recommendedName>
        <fullName evidence="13">Beta-1,3-galactosyl-O-glycosyl-glycoprotein beta-1,6-N-acetylglucosaminyltransferase</fullName>
    </recommendedName>
</protein>
<keyword evidence="9" id="KW-0325">Glycoprotein</keyword>
<dbReference type="Pfam" id="PF02485">
    <property type="entry name" value="Branch"/>
    <property type="match status" value="1"/>
</dbReference>
<keyword evidence="3" id="KW-0328">Glycosyltransferase</keyword>
<comment type="subcellular location">
    <subcellularLocation>
        <location evidence="1">Membrane</location>
        <topology evidence="1">Single-pass type II membrane protein</topology>
    </subcellularLocation>
</comment>
<evidence type="ECO:0000256" key="2">
    <source>
        <dbReference type="ARBA" id="ARBA00004922"/>
    </source>
</evidence>
<dbReference type="InterPro" id="IPR003406">
    <property type="entry name" value="Glyco_trans_14"/>
</dbReference>
<dbReference type="PANTHER" id="PTHR19297:SF191">
    <property type="entry name" value="PROTEIN XYLOSYLTRANSFERASE"/>
    <property type="match status" value="1"/>
</dbReference>
<dbReference type="PANTHER" id="PTHR19297">
    <property type="entry name" value="GLYCOSYLTRANSFERASE 14 FAMILY MEMBER"/>
    <property type="match status" value="1"/>
</dbReference>
<comment type="similarity">
    <text evidence="10">Belongs to the glycosyltransferase 14 family.</text>
</comment>
<evidence type="ECO:0000313" key="12">
    <source>
        <dbReference type="Proteomes" id="UP001347796"/>
    </source>
</evidence>
<evidence type="ECO:0000256" key="4">
    <source>
        <dbReference type="ARBA" id="ARBA00022679"/>
    </source>
</evidence>
<comment type="caution">
    <text evidence="11">The sequence shown here is derived from an EMBL/GenBank/DDBJ whole genome shotgun (WGS) entry which is preliminary data.</text>
</comment>
<sequence>MFKKTRFIVGPIALVTVLYAINRLFVKERIENTMMSAWPIFTMYTNPPFHKGESIKYGERRQTTDDLPSTQYRFSSSSPKTSTQQVTITKLQSPQQKLFTQSLIKSQKQVTATELEFNSFKTRNINCAKLVKGDELEIKEARKQPRIIPSYKTLINHTENCDLFKQVYGYNKILNTEEEKQFPVAFNILLYKDVAQVEILLRAIYRPQNYYCLHVDGFSPDHVHKAAKSLADCFDNVFIVSQTENIVYESFQRLQADLNCMADHLAKPDWKYLINLPSQELPIKTNLQIVRILTLLNNTNQVECQRGSGMVLKRFIYKHEYIYRQNRRYKIVRTHRKYEQPPHHFVVAKGSAYGLFTQEFVKYVLTSQIAKDVLDWCRGILSPDEYYWAMLNFNHHVPVPGSGQEACLHVTPISTYVSWAITKKSTECQGRWLRHICVFDGGDLKKLVNRKELFANKFELKYSYPAIQCLLEWLHNQTLSPQSVDVQFYKGLYLKKIIYKLDPWTGVKPMKYNETI</sequence>
<evidence type="ECO:0000256" key="6">
    <source>
        <dbReference type="ARBA" id="ARBA00022968"/>
    </source>
</evidence>
<evidence type="ECO:0000256" key="1">
    <source>
        <dbReference type="ARBA" id="ARBA00004606"/>
    </source>
</evidence>
<dbReference type="GO" id="GO:0016020">
    <property type="term" value="C:membrane"/>
    <property type="evidence" value="ECO:0007669"/>
    <property type="project" value="UniProtKB-SubCell"/>
</dbReference>
<keyword evidence="8" id="KW-0472">Membrane</keyword>
<dbReference type="EMBL" id="JAZGQO010000004">
    <property type="protein sequence ID" value="KAK6187396.1"/>
    <property type="molecule type" value="Genomic_DNA"/>
</dbReference>
<keyword evidence="7" id="KW-1133">Transmembrane helix</keyword>
<comment type="pathway">
    <text evidence="2">Protein modification; protein glycosylation.</text>
</comment>
<evidence type="ECO:0000313" key="11">
    <source>
        <dbReference type="EMBL" id="KAK6187396.1"/>
    </source>
</evidence>
<evidence type="ECO:0000256" key="8">
    <source>
        <dbReference type="ARBA" id="ARBA00023136"/>
    </source>
</evidence>
<reference evidence="11 12" key="1">
    <citation type="submission" date="2024-01" db="EMBL/GenBank/DDBJ databases">
        <title>The genome of the rayed Mediterranean limpet Patella caerulea (Linnaeus, 1758).</title>
        <authorList>
            <person name="Anh-Thu Weber A."/>
            <person name="Halstead-Nussloch G."/>
        </authorList>
    </citation>
    <scope>NUCLEOTIDE SEQUENCE [LARGE SCALE GENOMIC DNA]</scope>
    <source>
        <strain evidence="11">AATW-2023a</strain>
        <tissue evidence="11">Whole specimen</tissue>
    </source>
</reference>
<keyword evidence="5" id="KW-0812">Transmembrane</keyword>
<dbReference type="AlphaFoldDB" id="A0AAN8K184"/>
<organism evidence="11 12">
    <name type="scientific">Patella caerulea</name>
    <name type="common">Rayed Mediterranean limpet</name>
    <dbReference type="NCBI Taxonomy" id="87958"/>
    <lineage>
        <taxon>Eukaryota</taxon>
        <taxon>Metazoa</taxon>
        <taxon>Spiralia</taxon>
        <taxon>Lophotrochozoa</taxon>
        <taxon>Mollusca</taxon>
        <taxon>Gastropoda</taxon>
        <taxon>Patellogastropoda</taxon>
        <taxon>Patelloidea</taxon>
        <taxon>Patellidae</taxon>
        <taxon>Patella</taxon>
    </lineage>
</organism>
<dbReference type="GO" id="GO:0008375">
    <property type="term" value="F:acetylglucosaminyltransferase activity"/>
    <property type="evidence" value="ECO:0007669"/>
    <property type="project" value="TreeGrafter"/>
</dbReference>
<keyword evidence="12" id="KW-1185">Reference proteome</keyword>
<evidence type="ECO:0000256" key="9">
    <source>
        <dbReference type="ARBA" id="ARBA00023180"/>
    </source>
</evidence>
<gene>
    <name evidence="11" type="ORF">SNE40_005435</name>
</gene>
<accession>A0AAN8K184</accession>
<evidence type="ECO:0000256" key="5">
    <source>
        <dbReference type="ARBA" id="ARBA00022692"/>
    </source>
</evidence>
<name>A0AAN8K184_PATCE</name>
<keyword evidence="4" id="KW-0808">Transferase</keyword>
<evidence type="ECO:0000256" key="10">
    <source>
        <dbReference type="ARBA" id="ARBA00038150"/>
    </source>
</evidence>
<dbReference type="Proteomes" id="UP001347796">
    <property type="component" value="Unassembled WGS sequence"/>
</dbReference>
<evidence type="ECO:0000256" key="3">
    <source>
        <dbReference type="ARBA" id="ARBA00022676"/>
    </source>
</evidence>
<evidence type="ECO:0008006" key="13">
    <source>
        <dbReference type="Google" id="ProtNLM"/>
    </source>
</evidence>
<proteinExistence type="inferred from homology"/>